<sequence>MKVFVIDVAKCSGCYNCQIACKDEHCGNDWPPYAKPQPETGHFWMRVKQEEHGQVPKVRVEYTPWPCMHCEDPKCGRVAPDAVDVRDDGLVIIDPERAVGRRELVDACPYGAVFYNEELDVPQKCTGCAHLVDEGKLPHCVDLCATGALRFGDEEEFADELPHAETYLLEEGCRPRVFYLNRPHLFLAGDVWDPACDEIVEGARVTLAMPDGTVRKTVTDDFGDFYFRKLDEGVYDVAVEADGYRPVERRGIELKKSLNLGDFALVRA</sequence>
<evidence type="ECO:0000256" key="4">
    <source>
        <dbReference type="ARBA" id="ARBA00023014"/>
    </source>
</evidence>
<evidence type="ECO:0000256" key="3">
    <source>
        <dbReference type="ARBA" id="ARBA00023004"/>
    </source>
</evidence>
<dbReference type="Proteomes" id="UP000285258">
    <property type="component" value="Unassembled WGS sequence"/>
</dbReference>
<protein>
    <submittedName>
        <fullName evidence="6">Oxidoreductase</fullName>
    </submittedName>
</protein>
<feature type="domain" description="4Fe-4S ferredoxin-type" evidence="5">
    <location>
        <begin position="89"/>
        <end position="118"/>
    </location>
</feature>
<dbReference type="EMBL" id="QIBW01000008">
    <property type="protein sequence ID" value="ROT89687.1"/>
    <property type="molecule type" value="Genomic_DNA"/>
</dbReference>
<dbReference type="Pfam" id="PF13247">
    <property type="entry name" value="Fer4_11"/>
    <property type="match status" value="1"/>
</dbReference>
<keyword evidence="1" id="KW-0004">4Fe-4S</keyword>
<dbReference type="PROSITE" id="PS51379">
    <property type="entry name" value="4FE4S_FER_2"/>
    <property type="match status" value="2"/>
</dbReference>
<name>A0A423UJU0_9ACTN</name>
<evidence type="ECO:0000313" key="6">
    <source>
        <dbReference type="EMBL" id="ROT89687.1"/>
    </source>
</evidence>
<dbReference type="GO" id="GO:0046872">
    <property type="term" value="F:metal ion binding"/>
    <property type="evidence" value="ECO:0007669"/>
    <property type="project" value="UniProtKB-KW"/>
</dbReference>
<dbReference type="GO" id="GO:0005975">
    <property type="term" value="P:carbohydrate metabolic process"/>
    <property type="evidence" value="ECO:0007669"/>
    <property type="project" value="UniProtKB-ARBA"/>
</dbReference>
<dbReference type="SUPFAM" id="SSF54862">
    <property type="entry name" value="4Fe-4S ferredoxins"/>
    <property type="match status" value="1"/>
</dbReference>
<dbReference type="Gene3D" id="2.60.40.10">
    <property type="entry name" value="Immunoglobulins"/>
    <property type="match status" value="1"/>
</dbReference>
<dbReference type="PANTHER" id="PTHR43177:SF3">
    <property type="entry name" value="PROTEIN NRFC HOMOLOG"/>
    <property type="match status" value="1"/>
</dbReference>
<keyword evidence="3" id="KW-0408">Iron</keyword>
<keyword evidence="2" id="KW-0479">Metal-binding</keyword>
<reference evidence="7" key="1">
    <citation type="submission" date="2018-05" db="EMBL/GenBank/DDBJ databases">
        <title>Genome Sequencing of selected type strains of the family Eggerthellaceae.</title>
        <authorList>
            <person name="Danylec N."/>
            <person name="Stoll D.A."/>
            <person name="Doetsch A."/>
            <person name="Huch M."/>
        </authorList>
    </citation>
    <scope>NUCLEOTIDE SEQUENCE [LARGE SCALE GENOMIC DNA]</scope>
    <source>
        <strain evidence="7">DSM 27213</strain>
    </source>
</reference>
<accession>A0A423UJU0</accession>
<proteinExistence type="predicted"/>
<dbReference type="InterPro" id="IPR050954">
    <property type="entry name" value="ET_IronSulfur_Cluster-Binding"/>
</dbReference>
<dbReference type="RefSeq" id="WP_096226982.1">
    <property type="nucleotide sequence ID" value="NZ_CP168029.1"/>
</dbReference>
<dbReference type="InterPro" id="IPR013783">
    <property type="entry name" value="Ig-like_fold"/>
</dbReference>
<organism evidence="6 7">
    <name type="scientific">Gordonibacter urolithinfaciens</name>
    <dbReference type="NCBI Taxonomy" id="1335613"/>
    <lineage>
        <taxon>Bacteria</taxon>
        <taxon>Bacillati</taxon>
        <taxon>Actinomycetota</taxon>
        <taxon>Coriobacteriia</taxon>
        <taxon>Eggerthellales</taxon>
        <taxon>Eggerthellaceae</taxon>
        <taxon>Gordonibacter</taxon>
    </lineage>
</organism>
<comment type="caution">
    <text evidence="6">The sequence shown here is derived from an EMBL/GenBank/DDBJ whole genome shotgun (WGS) entry which is preliminary data.</text>
</comment>
<dbReference type="SUPFAM" id="SSF49478">
    <property type="entry name" value="Cna protein B-type domain"/>
    <property type="match status" value="1"/>
</dbReference>
<evidence type="ECO:0000256" key="2">
    <source>
        <dbReference type="ARBA" id="ARBA00022723"/>
    </source>
</evidence>
<evidence type="ECO:0000259" key="5">
    <source>
        <dbReference type="PROSITE" id="PS51379"/>
    </source>
</evidence>
<dbReference type="AlphaFoldDB" id="A0A423UJU0"/>
<dbReference type="GO" id="GO:0051539">
    <property type="term" value="F:4 iron, 4 sulfur cluster binding"/>
    <property type="evidence" value="ECO:0007669"/>
    <property type="project" value="UniProtKB-KW"/>
</dbReference>
<dbReference type="Pfam" id="PF13620">
    <property type="entry name" value="CarboxypepD_reg"/>
    <property type="match status" value="1"/>
</dbReference>
<dbReference type="InterPro" id="IPR017896">
    <property type="entry name" value="4Fe4S_Fe-S-bd"/>
</dbReference>
<feature type="domain" description="4Fe-4S ferredoxin-type" evidence="5">
    <location>
        <begin position="2"/>
        <end position="31"/>
    </location>
</feature>
<evidence type="ECO:0000313" key="7">
    <source>
        <dbReference type="Proteomes" id="UP000285258"/>
    </source>
</evidence>
<gene>
    <name evidence="6" type="ORF">DMP12_08060</name>
</gene>
<evidence type="ECO:0000256" key="1">
    <source>
        <dbReference type="ARBA" id="ARBA00022485"/>
    </source>
</evidence>
<dbReference type="Gene3D" id="3.30.70.20">
    <property type="match status" value="2"/>
</dbReference>
<dbReference type="PANTHER" id="PTHR43177">
    <property type="entry name" value="PROTEIN NRFC"/>
    <property type="match status" value="1"/>
</dbReference>
<keyword evidence="4" id="KW-0411">Iron-sulfur</keyword>